<name>A0ABU5U8A3_9CYAN</name>
<keyword evidence="2" id="KW-1185">Reference proteome</keyword>
<dbReference type="RefSeq" id="WP_323194103.1">
    <property type="nucleotide sequence ID" value="NZ_JAYGHG010000001.1"/>
</dbReference>
<sequence>MTDFDDEDLFPVKRVSQMTEGEKLERFKECFDSSSRALLQQCLFRIIDNEDGRGTLEILCPNEIIRQRLYRKKRKITNSINTCWHHIRWFSLCIEEDDKISCYKYTRNGDLVTAETNS</sequence>
<protein>
    <submittedName>
        <fullName evidence="1">Uncharacterized protein</fullName>
    </submittedName>
</protein>
<organism evidence="1 2">
    <name type="scientific">Nodularia harveyana UHCC-0300</name>
    <dbReference type="NCBI Taxonomy" id="2974287"/>
    <lineage>
        <taxon>Bacteria</taxon>
        <taxon>Bacillati</taxon>
        <taxon>Cyanobacteriota</taxon>
        <taxon>Cyanophyceae</taxon>
        <taxon>Nostocales</taxon>
        <taxon>Nodulariaceae</taxon>
        <taxon>Nodularia</taxon>
    </lineage>
</organism>
<proteinExistence type="predicted"/>
<comment type="caution">
    <text evidence="1">The sequence shown here is derived from an EMBL/GenBank/DDBJ whole genome shotgun (WGS) entry which is preliminary data.</text>
</comment>
<evidence type="ECO:0000313" key="1">
    <source>
        <dbReference type="EMBL" id="MEA5579755.1"/>
    </source>
</evidence>
<accession>A0ABU5U8A3</accession>
<reference evidence="1 2" key="1">
    <citation type="submission" date="2023-12" db="EMBL/GenBank/DDBJ databases">
        <title>Baltic Sea Cyanobacteria.</title>
        <authorList>
            <person name="Delbaje E."/>
            <person name="Fewer D.P."/>
            <person name="Shishido T.K."/>
        </authorList>
    </citation>
    <scope>NUCLEOTIDE SEQUENCE [LARGE SCALE GENOMIC DNA]</scope>
    <source>
        <strain evidence="1 2">UHCC-0300</strain>
    </source>
</reference>
<gene>
    <name evidence="1" type="ORF">VB620_00190</name>
</gene>
<dbReference type="EMBL" id="JAYGHG010000001">
    <property type="protein sequence ID" value="MEA5579755.1"/>
    <property type="molecule type" value="Genomic_DNA"/>
</dbReference>
<evidence type="ECO:0000313" key="2">
    <source>
        <dbReference type="Proteomes" id="UP001302120"/>
    </source>
</evidence>
<dbReference type="Proteomes" id="UP001302120">
    <property type="component" value="Unassembled WGS sequence"/>
</dbReference>